<reference evidence="1" key="2">
    <citation type="submission" date="2014-04" db="EMBL/GenBank/DDBJ databases">
        <authorList>
            <person name="Urmite Genomes U."/>
        </authorList>
    </citation>
    <scope>NUCLEOTIDE SEQUENCE</scope>
    <source>
        <strain evidence="1">DSM 44626</strain>
    </source>
</reference>
<dbReference type="STRING" id="47839.BN973_05797"/>
<dbReference type="Proteomes" id="UP000028880">
    <property type="component" value="Unassembled WGS sequence"/>
</dbReference>
<protein>
    <submittedName>
        <fullName evidence="1">Uncharacterized protein</fullName>
    </submittedName>
</protein>
<sequence length="100" mass="11694">MSRLLTVWRYVDSGERCRCACHPRLPETDLHDHGFACPCARTREDRRRTWHEWHNDIKAFWESPEDQRIRAEEQAAEADLQSWLAVQQGAIVSSHGRLGP</sequence>
<dbReference type="AlphaFoldDB" id="A0A024K7C2"/>
<gene>
    <name evidence="1" type="ORF">BN973_05797</name>
</gene>
<dbReference type="HOGENOM" id="CLU_2302821_0_0_11"/>
<dbReference type="eggNOG" id="ENOG5033V1R">
    <property type="taxonomic scope" value="Bacteria"/>
</dbReference>
<reference evidence="1" key="1">
    <citation type="journal article" date="2014" name="Genome Announc.">
        <title>Draft Genome Sequence of Mycobacterium triplex DSM 44626.</title>
        <authorList>
            <person name="Sassi M."/>
            <person name="Croce O."/>
            <person name="Robert C."/>
            <person name="Raoult D."/>
            <person name="Drancourt M."/>
        </authorList>
    </citation>
    <scope>NUCLEOTIDE SEQUENCE [LARGE SCALE GENOMIC DNA]</scope>
    <source>
        <strain evidence="1">DSM 44626</strain>
    </source>
</reference>
<organism evidence="1">
    <name type="scientific">Mycobacterium triplex</name>
    <dbReference type="NCBI Taxonomy" id="47839"/>
    <lineage>
        <taxon>Bacteria</taxon>
        <taxon>Bacillati</taxon>
        <taxon>Actinomycetota</taxon>
        <taxon>Actinomycetes</taxon>
        <taxon>Mycobacteriales</taxon>
        <taxon>Mycobacteriaceae</taxon>
        <taxon>Mycobacterium</taxon>
        <taxon>Mycobacterium simiae complex</taxon>
    </lineage>
</organism>
<name>A0A024K7C2_9MYCO</name>
<evidence type="ECO:0000313" key="1">
    <source>
        <dbReference type="EMBL" id="CDO91388.1"/>
    </source>
</evidence>
<dbReference type="RefSeq" id="WP_176234840.1">
    <property type="nucleotide sequence ID" value="NZ_HG964447.1"/>
</dbReference>
<accession>A0A024K7C2</accession>
<dbReference type="EMBL" id="HG964447">
    <property type="protein sequence ID" value="CDO91388.1"/>
    <property type="molecule type" value="Genomic_DNA"/>
</dbReference>
<proteinExistence type="predicted"/>